<sequence>MQITPNAHAYSKLGGKRLYRHADGFRKNTHPRWDDDPALGNFMVKSKATWNRPVRFAQGHLFVNLKRQVSSCAIDV</sequence>
<name>B4IMX0_DROSE</name>
<dbReference type="AlphaFoldDB" id="B4IMX0"/>
<evidence type="ECO:0000313" key="1">
    <source>
        <dbReference type="EMBL" id="EDW52801.1"/>
    </source>
</evidence>
<keyword evidence="2" id="KW-1185">Reference proteome</keyword>
<accession>B4IMX0</accession>
<dbReference type="EMBL" id="CH481238">
    <property type="protein sequence ID" value="EDW52801.1"/>
    <property type="molecule type" value="Genomic_DNA"/>
</dbReference>
<dbReference type="Proteomes" id="UP000001292">
    <property type="component" value="Unassembled WGS sequence"/>
</dbReference>
<proteinExistence type="predicted"/>
<protein>
    <submittedName>
        <fullName evidence="1">GM16228</fullName>
    </submittedName>
</protein>
<reference evidence="1 2" key="1">
    <citation type="journal article" date="2007" name="Nature">
        <title>Evolution of genes and genomes on the Drosophila phylogeny.</title>
        <authorList>
            <consortium name="Drosophila 12 Genomes Consortium"/>
            <person name="Clark A.G."/>
            <person name="Eisen M.B."/>
            <person name="Smith D.R."/>
            <person name="Bergman C.M."/>
            <person name="Oliver B."/>
            <person name="Markow T.A."/>
            <person name="Kaufman T.C."/>
            <person name="Kellis M."/>
            <person name="Gelbart W."/>
            <person name="Iyer V.N."/>
            <person name="Pollard D.A."/>
            <person name="Sackton T.B."/>
            <person name="Larracuente A.M."/>
            <person name="Singh N.D."/>
            <person name="Abad J.P."/>
            <person name="Abt D.N."/>
            <person name="Adryan B."/>
            <person name="Aguade M."/>
            <person name="Akashi H."/>
            <person name="Anderson W.W."/>
            <person name="Aquadro C.F."/>
            <person name="Ardell D.H."/>
            <person name="Arguello R."/>
            <person name="Artieri C.G."/>
            <person name="Barbash D.A."/>
            <person name="Barker D."/>
            <person name="Barsanti P."/>
            <person name="Batterham P."/>
            <person name="Batzoglou S."/>
            <person name="Begun D."/>
            <person name="Bhutkar A."/>
            <person name="Blanco E."/>
            <person name="Bosak S.A."/>
            <person name="Bradley R.K."/>
            <person name="Brand A.D."/>
            <person name="Brent M.R."/>
            <person name="Brooks A.N."/>
            <person name="Brown R.H."/>
            <person name="Butlin R.K."/>
            <person name="Caggese C."/>
            <person name="Calvi B.R."/>
            <person name="Bernardo de Carvalho A."/>
            <person name="Caspi A."/>
            <person name="Castrezana S."/>
            <person name="Celniker S.E."/>
            <person name="Chang J.L."/>
            <person name="Chapple C."/>
            <person name="Chatterji S."/>
            <person name="Chinwalla A."/>
            <person name="Civetta A."/>
            <person name="Clifton S.W."/>
            <person name="Comeron J.M."/>
            <person name="Costello J.C."/>
            <person name="Coyne J.A."/>
            <person name="Daub J."/>
            <person name="David R.G."/>
            <person name="Delcher A.L."/>
            <person name="Delehaunty K."/>
            <person name="Do C.B."/>
            <person name="Ebling H."/>
            <person name="Edwards K."/>
            <person name="Eickbush T."/>
            <person name="Evans J.D."/>
            <person name="Filipski A."/>
            <person name="Findeiss S."/>
            <person name="Freyhult E."/>
            <person name="Fulton L."/>
            <person name="Fulton R."/>
            <person name="Garcia A.C."/>
            <person name="Gardiner A."/>
            <person name="Garfield D.A."/>
            <person name="Garvin B.E."/>
            <person name="Gibson G."/>
            <person name="Gilbert D."/>
            <person name="Gnerre S."/>
            <person name="Godfrey J."/>
            <person name="Good R."/>
            <person name="Gotea V."/>
            <person name="Gravely B."/>
            <person name="Greenberg A.J."/>
            <person name="Griffiths-Jones S."/>
            <person name="Gross S."/>
            <person name="Guigo R."/>
            <person name="Gustafson E.A."/>
            <person name="Haerty W."/>
            <person name="Hahn M.W."/>
            <person name="Halligan D.L."/>
            <person name="Halpern A.L."/>
            <person name="Halter G.M."/>
            <person name="Han M.V."/>
            <person name="Heger A."/>
            <person name="Hillier L."/>
            <person name="Hinrichs A.S."/>
            <person name="Holmes I."/>
            <person name="Hoskins R.A."/>
            <person name="Hubisz M.J."/>
            <person name="Hultmark D."/>
            <person name="Huntley M.A."/>
            <person name="Jaffe D.B."/>
            <person name="Jagadeeshan S."/>
            <person name="Jeck W.R."/>
            <person name="Johnson J."/>
            <person name="Jones C.D."/>
            <person name="Jordan W.C."/>
            <person name="Karpen G.H."/>
            <person name="Kataoka E."/>
            <person name="Keightley P.D."/>
            <person name="Kheradpour P."/>
            <person name="Kirkness E.F."/>
            <person name="Koerich L.B."/>
            <person name="Kristiansen K."/>
            <person name="Kudrna D."/>
            <person name="Kulathinal R.J."/>
            <person name="Kumar S."/>
            <person name="Kwok R."/>
            <person name="Lander E."/>
            <person name="Langley C.H."/>
            <person name="Lapoint R."/>
            <person name="Lazzaro B.P."/>
            <person name="Lee S.J."/>
            <person name="Levesque L."/>
            <person name="Li R."/>
            <person name="Lin C.F."/>
            <person name="Lin M.F."/>
            <person name="Lindblad-Toh K."/>
            <person name="Llopart A."/>
            <person name="Long M."/>
            <person name="Low L."/>
            <person name="Lozovsky E."/>
            <person name="Lu J."/>
            <person name="Luo M."/>
            <person name="Machado C.A."/>
            <person name="Makalowski W."/>
            <person name="Marzo M."/>
            <person name="Matsuda M."/>
            <person name="Matzkin L."/>
            <person name="McAllister B."/>
            <person name="McBride C.S."/>
            <person name="McKernan B."/>
            <person name="McKernan K."/>
            <person name="Mendez-Lago M."/>
            <person name="Minx P."/>
            <person name="Mollenhauer M.U."/>
            <person name="Montooth K."/>
            <person name="Mount S.M."/>
            <person name="Mu X."/>
            <person name="Myers E."/>
            <person name="Negre B."/>
            <person name="Newfeld S."/>
            <person name="Nielsen R."/>
            <person name="Noor M.A."/>
            <person name="O'Grady P."/>
            <person name="Pachter L."/>
            <person name="Papaceit M."/>
            <person name="Parisi M.J."/>
            <person name="Parisi M."/>
            <person name="Parts L."/>
            <person name="Pedersen J.S."/>
            <person name="Pesole G."/>
            <person name="Phillippy A.M."/>
            <person name="Ponting C.P."/>
            <person name="Pop M."/>
            <person name="Porcelli D."/>
            <person name="Powell J.R."/>
            <person name="Prohaska S."/>
            <person name="Pruitt K."/>
            <person name="Puig M."/>
            <person name="Quesneville H."/>
            <person name="Ram K.R."/>
            <person name="Rand D."/>
            <person name="Rasmussen M.D."/>
            <person name="Reed L.K."/>
            <person name="Reenan R."/>
            <person name="Reily A."/>
            <person name="Remington K.A."/>
            <person name="Rieger T.T."/>
            <person name="Ritchie M.G."/>
            <person name="Robin C."/>
            <person name="Rogers Y.H."/>
            <person name="Rohde C."/>
            <person name="Rozas J."/>
            <person name="Rubenfield M.J."/>
            <person name="Ruiz A."/>
            <person name="Russo S."/>
            <person name="Salzberg S.L."/>
            <person name="Sanchez-Gracia A."/>
            <person name="Saranga D.J."/>
            <person name="Sato H."/>
            <person name="Schaeffer S.W."/>
            <person name="Schatz M.C."/>
            <person name="Schlenke T."/>
            <person name="Schwartz R."/>
            <person name="Segarra C."/>
            <person name="Singh R.S."/>
            <person name="Sirot L."/>
            <person name="Sirota M."/>
            <person name="Sisneros N.B."/>
            <person name="Smith C.D."/>
            <person name="Smith T.F."/>
            <person name="Spieth J."/>
            <person name="Stage D.E."/>
            <person name="Stark A."/>
            <person name="Stephan W."/>
            <person name="Strausberg R.L."/>
            <person name="Strempel S."/>
            <person name="Sturgill D."/>
            <person name="Sutton G."/>
            <person name="Sutton G.G."/>
            <person name="Tao W."/>
            <person name="Teichmann S."/>
            <person name="Tobari Y.N."/>
            <person name="Tomimura Y."/>
            <person name="Tsolas J.M."/>
            <person name="Valente V.L."/>
            <person name="Venter E."/>
            <person name="Venter J.C."/>
            <person name="Vicario S."/>
            <person name="Vieira F.G."/>
            <person name="Vilella A.J."/>
            <person name="Villasante A."/>
            <person name="Walenz B."/>
            <person name="Wang J."/>
            <person name="Wasserman M."/>
            <person name="Watts T."/>
            <person name="Wilson D."/>
            <person name="Wilson R.K."/>
            <person name="Wing R.A."/>
            <person name="Wolfner M.F."/>
            <person name="Wong A."/>
            <person name="Wong G.K."/>
            <person name="Wu C.I."/>
            <person name="Wu G."/>
            <person name="Yamamoto D."/>
            <person name="Yang H.P."/>
            <person name="Yang S.P."/>
            <person name="Yorke J.A."/>
            <person name="Yoshida K."/>
            <person name="Zdobnov E."/>
            <person name="Zhang P."/>
            <person name="Zhang Y."/>
            <person name="Zimin A.V."/>
            <person name="Baldwin J."/>
            <person name="Abdouelleil A."/>
            <person name="Abdulkadir J."/>
            <person name="Abebe A."/>
            <person name="Abera B."/>
            <person name="Abreu J."/>
            <person name="Acer S.C."/>
            <person name="Aftuck L."/>
            <person name="Alexander A."/>
            <person name="An P."/>
            <person name="Anderson E."/>
            <person name="Anderson S."/>
            <person name="Arachi H."/>
            <person name="Azer M."/>
            <person name="Bachantsang P."/>
            <person name="Barry A."/>
            <person name="Bayul T."/>
            <person name="Berlin A."/>
            <person name="Bessette D."/>
            <person name="Bloom T."/>
            <person name="Blye J."/>
            <person name="Boguslavskiy L."/>
            <person name="Bonnet C."/>
            <person name="Boukhgalter B."/>
            <person name="Bourzgui I."/>
            <person name="Brown A."/>
            <person name="Cahill P."/>
            <person name="Channer S."/>
            <person name="Cheshatsang Y."/>
            <person name="Chuda L."/>
            <person name="Citroen M."/>
            <person name="Collymore A."/>
            <person name="Cooke P."/>
            <person name="Costello M."/>
            <person name="D'Aco K."/>
            <person name="Daza R."/>
            <person name="De Haan G."/>
            <person name="DeGray S."/>
            <person name="DeMaso C."/>
            <person name="Dhargay N."/>
            <person name="Dooley K."/>
            <person name="Dooley E."/>
            <person name="Doricent M."/>
            <person name="Dorje P."/>
            <person name="Dorjee K."/>
            <person name="Dupes A."/>
            <person name="Elong R."/>
            <person name="Falk J."/>
            <person name="Farina A."/>
            <person name="Faro S."/>
            <person name="Ferguson D."/>
            <person name="Fisher S."/>
            <person name="Foley C.D."/>
            <person name="Franke A."/>
            <person name="Friedrich D."/>
            <person name="Gadbois L."/>
            <person name="Gearin G."/>
            <person name="Gearin C.R."/>
            <person name="Giannoukos G."/>
            <person name="Goode T."/>
            <person name="Graham J."/>
            <person name="Grandbois E."/>
            <person name="Grewal S."/>
            <person name="Gyaltsen K."/>
            <person name="Hafez N."/>
            <person name="Hagos B."/>
            <person name="Hall J."/>
            <person name="Henson C."/>
            <person name="Hollinger A."/>
            <person name="Honan T."/>
            <person name="Huard M.D."/>
            <person name="Hughes L."/>
            <person name="Hurhula B."/>
            <person name="Husby M.E."/>
            <person name="Kamat A."/>
            <person name="Kanga B."/>
            <person name="Kashin S."/>
            <person name="Khazanovich D."/>
            <person name="Kisner P."/>
            <person name="Lance K."/>
            <person name="Lara M."/>
            <person name="Lee W."/>
            <person name="Lennon N."/>
            <person name="Letendre F."/>
            <person name="LeVine R."/>
            <person name="Lipovsky A."/>
            <person name="Liu X."/>
            <person name="Liu J."/>
            <person name="Liu S."/>
            <person name="Lokyitsang T."/>
            <person name="Lokyitsang Y."/>
            <person name="Lubonja R."/>
            <person name="Lui A."/>
            <person name="MacDonald P."/>
            <person name="Magnisalis V."/>
            <person name="Maru K."/>
            <person name="Matthews C."/>
            <person name="McCusker W."/>
            <person name="McDonough S."/>
            <person name="Mehta T."/>
            <person name="Meldrim J."/>
            <person name="Meneus L."/>
            <person name="Mihai O."/>
            <person name="Mihalev A."/>
            <person name="Mihova T."/>
            <person name="Mittelman R."/>
            <person name="Mlenga V."/>
            <person name="Montmayeur A."/>
            <person name="Mulrain L."/>
            <person name="Navidi A."/>
            <person name="Naylor J."/>
            <person name="Negash T."/>
            <person name="Nguyen T."/>
            <person name="Nguyen N."/>
            <person name="Nicol R."/>
            <person name="Norbu C."/>
            <person name="Norbu N."/>
            <person name="Novod N."/>
            <person name="O'Neill B."/>
            <person name="Osman S."/>
            <person name="Markiewicz E."/>
            <person name="Oyono O.L."/>
            <person name="Patti C."/>
            <person name="Phunkhang P."/>
            <person name="Pierre F."/>
            <person name="Priest M."/>
            <person name="Raghuraman S."/>
            <person name="Rege F."/>
            <person name="Reyes R."/>
            <person name="Rise C."/>
            <person name="Rogov P."/>
            <person name="Ross K."/>
            <person name="Ryan E."/>
            <person name="Settipalli S."/>
            <person name="Shea T."/>
            <person name="Sherpa N."/>
            <person name="Shi L."/>
            <person name="Shih D."/>
            <person name="Sparrow T."/>
            <person name="Spaulding J."/>
            <person name="Stalker J."/>
            <person name="Stange-Thomann N."/>
            <person name="Stavropoulos S."/>
            <person name="Stone C."/>
            <person name="Strader C."/>
            <person name="Tesfaye S."/>
            <person name="Thomson T."/>
            <person name="Thoulutsang Y."/>
            <person name="Thoulutsang D."/>
            <person name="Topham K."/>
            <person name="Topping I."/>
            <person name="Tsamla T."/>
            <person name="Vassiliev H."/>
            <person name="Vo A."/>
            <person name="Wangchuk T."/>
            <person name="Wangdi T."/>
            <person name="Weiand M."/>
            <person name="Wilkinson J."/>
            <person name="Wilson A."/>
            <person name="Yadav S."/>
            <person name="Young G."/>
            <person name="Yu Q."/>
            <person name="Zembek L."/>
            <person name="Zhong D."/>
            <person name="Zimmer A."/>
            <person name="Zwirko Z."/>
            <person name="Jaffe D.B."/>
            <person name="Alvarez P."/>
            <person name="Brockman W."/>
            <person name="Butler J."/>
            <person name="Chin C."/>
            <person name="Gnerre S."/>
            <person name="Grabherr M."/>
            <person name="Kleber M."/>
            <person name="Mauceli E."/>
            <person name="MacCallum I."/>
        </authorList>
    </citation>
    <scope>NUCLEOTIDE SEQUENCE [LARGE SCALE GENOMIC DNA]</scope>
    <source>
        <strain evidence="2">Rob3c / Tucson 14021-0248.25</strain>
    </source>
</reference>
<evidence type="ECO:0000313" key="2">
    <source>
        <dbReference type="Proteomes" id="UP000001292"/>
    </source>
</evidence>
<organism evidence="2">
    <name type="scientific">Drosophila sechellia</name>
    <name type="common">Fruit fly</name>
    <dbReference type="NCBI Taxonomy" id="7238"/>
    <lineage>
        <taxon>Eukaryota</taxon>
        <taxon>Metazoa</taxon>
        <taxon>Ecdysozoa</taxon>
        <taxon>Arthropoda</taxon>
        <taxon>Hexapoda</taxon>
        <taxon>Insecta</taxon>
        <taxon>Pterygota</taxon>
        <taxon>Neoptera</taxon>
        <taxon>Endopterygota</taxon>
        <taxon>Diptera</taxon>
        <taxon>Brachycera</taxon>
        <taxon>Muscomorpha</taxon>
        <taxon>Ephydroidea</taxon>
        <taxon>Drosophilidae</taxon>
        <taxon>Drosophila</taxon>
        <taxon>Sophophora</taxon>
    </lineage>
</organism>
<dbReference type="HOGENOM" id="CLU_2657129_0_0_1"/>
<gene>
    <name evidence="1" type="primary">Dsec\GM16228</name>
    <name evidence="1" type="ORF">Dsec_GM16228</name>
</gene>